<dbReference type="InterPro" id="IPR036388">
    <property type="entry name" value="WH-like_DNA-bd_sf"/>
</dbReference>
<dbReference type="Gene3D" id="1.10.10.10">
    <property type="entry name" value="Winged helix-like DNA-binding domain superfamily/Winged helix DNA-binding domain"/>
    <property type="match status" value="1"/>
</dbReference>
<dbReference type="Proteomes" id="UP000800981">
    <property type="component" value="Unassembled WGS sequence"/>
</dbReference>
<dbReference type="InterPro" id="IPR039422">
    <property type="entry name" value="MarR/SlyA-like"/>
</dbReference>
<dbReference type="RefSeq" id="WP_166279382.1">
    <property type="nucleotide sequence ID" value="NZ_JAANNP010000002.1"/>
</dbReference>
<proteinExistence type="predicted"/>
<dbReference type="InterPro" id="IPR036390">
    <property type="entry name" value="WH_DNA-bd_sf"/>
</dbReference>
<gene>
    <name evidence="2" type="ORF">G9H71_05580</name>
</gene>
<dbReference type="PANTHER" id="PTHR33164">
    <property type="entry name" value="TRANSCRIPTIONAL REGULATOR, MARR FAMILY"/>
    <property type="match status" value="1"/>
</dbReference>
<dbReference type="EMBL" id="JAANNP010000002">
    <property type="protein sequence ID" value="NHC13251.1"/>
    <property type="molecule type" value="Genomic_DNA"/>
</dbReference>
<accession>A0ABX0GT02</accession>
<keyword evidence="3" id="KW-1185">Reference proteome</keyword>
<evidence type="ECO:0000313" key="3">
    <source>
        <dbReference type="Proteomes" id="UP000800981"/>
    </source>
</evidence>
<dbReference type="PANTHER" id="PTHR33164:SF103">
    <property type="entry name" value="REGULATORY PROTEIN MARR"/>
    <property type="match status" value="1"/>
</dbReference>
<dbReference type="SMART" id="SM00347">
    <property type="entry name" value="HTH_MARR"/>
    <property type="match status" value="1"/>
</dbReference>
<dbReference type="PROSITE" id="PS50995">
    <property type="entry name" value="HTH_MARR_2"/>
    <property type="match status" value="1"/>
</dbReference>
<sequence>MAGVDPVAYEIAETMRALQWRLRRSAGAEVEDLGITPAQARALRTAARFPEPPSMGALAERLHIGPRSATDLVDPLEQAGLLRREQDPANRRSYRLHLTAEGERVHAELRRRAQESAVRAFGVLADEDRSTLLALLRRVVDALPDAECPAPADRGQR</sequence>
<feature type="domain" description="HTH marR-type" evidence="1">
    <location>
        <begin position="4"/>
        <end position="141"/>
    </location>
</feature>
<reference evidence="2 3" key="1">
    <citation type="submission" date="2020-03" db="EMBL/GenBank/DDBJ databases">
        <title>Two novel Motilibacter sp.</title>
        <authorList>
            <person name="Liu S."/>
        </authorList>
    </citation>
    <scope>NUCLEOTIDE SEQUENCE [LARGE SCALE GENOMIC DNA]</scope>
    <source>
        <strain evidence="2 3">E257</strain>
    </source>
</reference>
<dbReference type="SUPFAM" id="SSF46785">
    <property type="entry name" value="Winged helix' DNA-binding domain"/>
    <property type="match status" value="1"/>
</dbReference>
<comment type="caution">
    <text evidence="2">The sequence shown here is derived from an EMBL/GenBank/DDBJ whole genome shotgun (WGS) entry which is preliminary data.</text>
</comment>
<evidence type="ECO:0000313" key="2">
    <source>
        <dbReference type="EMBL" id="NHC13251.1"/>
    </source>
</evidence>
<name>A0ABX0GT02_9ACTN</name>
<protein>
    <submittedName>
        <fullName evidence="2">MarR family transcriptional regulator</fullName>
    </submittedName>
</protein>
<evidence type="ECO:0000259" key="1">
    <source>
        <dbReference type="PROSITE" id="PS50995"/>
    </source>
</evidence>
<dbReference type="Pfam" id="PF01047">
    <property type="entry name" value="MarR"/>
    <property type="match status" value="1"/>
</dbReference>
<organism evidence="2 3">
    <name type="scientific">Motilibacter deserti</name>
    <dbReference type="NCBI Taxonomy" id="2714956"/>
    <lineage>
        <taxon>Bacteria</taxon>
        <taxon>Bacillati</taxon>
        <taxon>Actinomycetota</taxon>
        <taxon>Actinomycetes</taxon>
        <taxon>Motilibacterales</taxon>
        <taxon>Motilibacteraceae</taxon>
        <taxon>Motilibacter</taxon>
    </lineage>
</organism>
<dbReference type="PRINTS" id="PR00598">
    <property type="entry name" value="HTHMARR"/>
</dbReference>
<dbReference type="InterPro" id="IPR000835">
    <property type="entry name" value="HTH_MarR-typ"/>
</dbReference>